<name>A0A1X7R6R1_9SACH</name>
<evidence type="ECO:0000256" key="1">
    <source>
        <dbReference type="SAM" id="MobiDB-lite"/>
    </source>
</evidence>
<dbReference type="Pfam" id="PF04468">
    <property type="entry name" value="PSP1"/>
    <property type="match status" value="1"/>
</dbReference>
<dbReference type="GO" id="GO:0005737">
    <property type="term" value="C:cytoplasm"/>
    <property type="evidence" value="ECO:0007669"/>
    <property type="project" value="TreeGrafter"/>
</dbReference>
<evidence type="ECO:0000313" key="4">
    <source>
        <dbReference type="Proteomes" id="UP000196158"/>
    </source>
</evidence>
<dbReference type="EMBL" id="FXLY01000007">
    <property type="protein sequence ID" value="SMN21284.1"/>
    <property type="molecule type" value="Genomic_DNA"/>
</dbReference>
<dbReference type="PANTHER" id="PTHR43830:SF3">
    <property type="entry name" value="PROTEIN PSP1"/>
    <property type="match status" value="1"/>
</dbReference>
<gene>
    <name evidence="3" type="ORF">KASA_0L03432G</name>
</gene>
<keyword evidence="4" id="KW-1185">Reference proteome</keyword>
<proteinExistence type="predicted"/>
<dbReference type="Proteomes" id="UP000196158">
    <property type="component" value="Unassembled WGS sequence"/>
</dbReference>
<accession>A0A1X7R6R1</accession>
<feature type="domain" description="PSP1 C-terminal" evidence="2">
    <location>
        <begin position="552"/>
        <end position="648"/>
    </location>
</feature>
<reference evidence="3 4" key="1">
    <citation type="submission" date="2017-04" db="EMBL/GenBank/DDBJ databases">
        <authorList>
            <person name="Afonso C.L."/>
            <person name="Miller P.J."/>
            <person name="Scott M.A."/>
            <person name="Spackman E."/>
            <person name="Goraichik I."/>
            <person name="Dimitrov K.M."/>
            <person name="Suarez D.L."/>
            <person name="Swayne D.E."/>
        </authorList>
    </citation>
    <scope>NUCLEOTIDE SEQUENCE [LARGE SCALE GENOMIC DNA]</scope>
</reference>
<feature type="compositionally biased region" description="Polar residues" evidence="1">
    <location>
        <begin position="266"/>
        <end position="284"/>
    </location>
</feature>
<sequence>MVIDSILTKPPLIPKTNYVGQSLYKTRSPKHERSIDLSFRFPFITGPPNAGRFREETNGLNFPCGRHVSFKEEDIVNIHRSPNILHNNISPGSYSYWTTEQSATETSKFFSNITPVTTRSTVEIERVKAIDISNSLEENKKKVTKPKKSKEEYINNLDELISSVVNGLLELQNEDKVNGFEENSGITPSKPPFIWDKKITIQSALHGACIFVTKSSNIPLIEQIRMQCLHYFKNYRAPLDRLHDNKEIDFSIWSALNAGFKETTDNIQEQRTSSNTSSNATQDNEAIPFKNDDQSQPNSPLQSTSLVTKMLTQFDIPHLTIKGSYEVPLNGVHSETTPFINFKDGKFRPKEELSQIYKTYGRKYFSTRQVYALVDYIKYTLKPFNQIENNEKFEESTKEENKMTIFVKFLLWYKEMRSRPSSEHYDTRGISSPPDRNLFLCATKNGKLEIFSSTKNSKMLFTRGDIVIVQGDKGKDMAVIVEPILRNNLALLFQFLKKKIQIDASSSTDQIHDNSIFIEDFMNTINNTHDDELIDTSRYGLIDMTRNSYFTKKIIRFSTRTEVTNELHLKYQNELKILHVIRTKIDSYNNSLQNQSSEELQVKILNAEFQFDMSKVYVYYIGDHNADFTGIVSDLFRFYKTRVWFNPVPNNLNVDESYFKGACNELSMLQNMIEVNNLPYIHYNNNTSSFAENDISKISDFNEDELFTNPIRQKWENANSLPDMALDNYQIGMYQELVSQLFD</sequence>
<organism evidence="3 4">
    <name type="scientific">Maudiozyma saulgeensis</name>
    <dbReference type="NCBI Taxonomy" id="1789683"/>
    <lineage>
        <taxon>Eukaryota</taxon>
        <taxon>Fungi</taxon>
        <taxon>Dikarya</taxon>
        <taxon>Ascomycota</taxon>
        <taxon>Saccharomycotina</taxon>
        <taxon>Saccharomycetes</taxon>
        <taxon>Saccharomycetales</taxon>
        <taxon>Saccharomycetaceae</taxon>
        <taxon>Maudiozyma</taxon>
    </lineage>
</organism>
<evidence type="ECO:0000313" key="3">
    <source>
        <dbReference type="EMBL" id="SMN21284.1"/>
    </source>
</evidence>
<dbReference type="PANTHER" id="PTHR43830">
    <property type="entry name" value="PROTEIN PSP1"/>
    <property type="match status" value="1"/>
</dbReference>
<dbReference type="InterPro" id="IPR007557">
    <property type="entry name" value="PSP1_C"/>
</dbReference>
<evidence type="ECO:0000259" key="2">
    <source>
        <dbReference type="PROSITE" id="PS51411"/>
    </source>
</evidence>
<dbReference type="InterPro" id="IPR047767">
    <property type="entry name" value="PSP1-like"/>
</dbReference>
<dbReference type="PROSITE" id="PS51411">
    <property type="entry name" value="PSP1_C"/>
    <property type="match status" value="1"/>
</dbReference>
<dbReference type="AlphaFoldDB" id="A0A1X7R6R1"/>
<dbReference type="OrthoDB" id="243127at2759"/>
<protein>
    <recommendedName>
        <fullName evidence="2">PSP1 C-terminal domain-containing protein</fullName>
    </recommendedName>
</protein>
<feature type="region of interest" description="Disordered" evidence="1">
    <location>
        <begin position="266"/>
        <end position="302"/>
    </location>
</feature>